<evidence type="ECO:0000256" key="1">
    <source>
        <dbReference type="SAM" id="MobiDB-lite"/>
    </source>
</evidence>
<dbReference type="AlphaFoldDB" id="A0A4R0RMI3"/>
<protein>
    <submittedName>
        <fullName evidence="2">Uncharacterized protein</fullName>
    </submittedName>
</protein>
<dbReference type="InterPro" id="IPR016159">
    <property type="entry name" value="Cullin_repeat-like_dom_sf"/>
</dbReference>
<comment type="caution">
    <text evidence="2">The sequence shown here is derived from an EMBL/GenBank/DDBJ whole genome shotgun (WGS) entry which is preliminary data.</text>
</comment>
<feature type="region of interest" description="Disordered" evidence="1">
    <location>
        <begin position="324"/>
        <end position="344"/>
    </location>
</feature>
<evidence type="ECO:0000313" key="2">
    <source>
        <dbReference type="EMBL" id="TCD68836.1"/>
    </source>
</evidence>
<dbReference type="Gene3D" id="1.20.1310.10">
    <property type="entry name" value="Cullin Repeats"/>
    <property type="match status" value="1"/>
</dbReference>
<evidence type="ECO:0000313" key="3">
    <source>
        <dbReference type="Proteomes" id="UP000292702"/>
    </source>
</evidence>
<feature type="compositionally biased region" description="Basic residues" evidence="1">
    <location>
        <begin position="324"/>
        <end position="333"/>
    </location>
</feature>
<keyword evidence="3" id="KW-1185">Reference proteome</keyword>
<organism evidence="2 3">
    <name type="scientific">Steccherinum ochraceum</name>
    <dbReference type="NCBI Taxonomy" id="92696"/>
    <lineage>
        <taxon>Eukaryota</taxon>
        <taxon>Fungi</taxon>
        <taxon>Dikarya</taxon>
        <taxon>Basidiomycota</taxon>
        <taxon>Agaricomycotina</taxon>
        <taxon>Agaricomycetes</taxon>
        <taxon>Polyporales</taxon>
        <taxon>Steccherinaceae</taxon>
        <taxon>Steccherinum</taxon>
    </lineage>
</organism>
<reference evidence="2 3" key="1">
    <citation type="submission" date="2018-11" db="EMBL/GenBank/DDBJ databases">
        <title>Genome assembly of Steccherinum ochraceum LE-BIN_3174, the white-rot fungus of the Steccherinaceae family (The Residual Polyporoid clade, Polyporales, Basidiomycota).</title>
        <authorList>
            <person name="Fedorova T.V."/>
            <person name="Glazunova O.A."/>
            <person name="Landesman E.O."/>
            <person name="Moiseenko K.V."/>
            <person name="Psurtseva N.V."/>
            <person name="Savinova O.S."/>
            <person name="Shakhova N.V."/>
            <person name="Tyazhelova T.V."/>
            <person name="Vasina D.V."/>
        </authorList>
    </citation>
    <scope>NUCLEOTIDE SEQUENCE [LARGE SCALE GENOMIC DNA]</scope>
    <source>
        <strain evidence="2 3">LE-BIN_3174</strain>
    </source>
</reference>
<feature type="compositionally biased region" description="Pro residues" evidence="1">
    <location>
        <begin position="66"/>
        <end position="76"/>
    </location>
</feature>
<gene>
    <name evidence="2" type="ORF">EIP91_009703</name>
</gene>
<proteinExistence type="predicted"/>
<dbReference type="Proteomes" id="UP000292702">
    <property type="component" value="Unassembled WGS sequence"/>
</dbReference>
<feature type="region of interest" description="Disordered" evidence="1">
    <location>
        <begin position="1"/>
        <end position="82"/>
    </location>
</feature>
<feature type="compositionally biased region" description="Low complexity" evidence="1">
    <location>
        <begin position="9"/>
        <end position="65"/>
    </location>
</feature>
<dbReference type="EMBL" id="RWJN01000056">
    <property type="protein sequence ID" value="TCD68836.1"/>
    <property type="molecule type" value="Genomic_DNA"/>
</dbReference>
<sequence>MSKKKSKPQESSSAGPSGSASASTSSSSAANGAASSASGSGSTSYTTNGASSSSIAPSASSSSVPKAPPSAPPMPNPATGSANPAASLPALWGYLQPALDHIVRSPTNTPTKAPPIDVAYHMGIHTAVYNYFTAQSESTNNVPPVPKTVATTAAAFSRYEKGKTSGTDLYEQLDRYYADTAREIFLGTPHDDASLVHYLIPCFNRFSAGTQSVHRLLNYVNRHYVKRAVDEDMGWLRLADVFDAVAKSIQEDDTRDQIQKRLKERRMEVLVKWGYHEGGPPELLAQAEGYAEAASTVDRVIPLSTLGYRRFRTECIDPLLSVPKGKKGKKKKIPNPNNGPQMPKGRLARAVKELLEGEGGNVEERRRLAGELAILLRTVGVRADHPLRKKLDKYDKFIVET</sequence>
<dbReference type="OrthoDB" id="27073at2759"/>
<dbReference type="SUPFAM" id="SSF74788">
    <property type="entry name" value="Cullin repeat-like"/>
    <property type="match status" value="1"/>
</dbReference>
<name>A0A4R0RMI3_9APHY</name>
<dbReference type="STRING" id="92696.A0A4R0RMI3"/>
<accession>A0A4R0RMI3</accession>